<reference evidence="2 4" key="2">
    <citation type="submission" date="2019-03" db="EMBL/GenBank/DDBJ databases">
        <authorList>
            <person name="He R.-H."/>
        </authorList>
    </citation>
    <scope>NUCLEOTIDE SEQUENCE [LARGE SCALE GENOMIC DNA]</scope>
    <source>
        <strain evidence="2 4">DSM 19624</strain>
    </source>
</reference>
<evidence type="ECO:0000313" key="4">
    <source>
        <dbReference type="Proteomes" id="UP000297429"/>
    </source>
</evidence>
<evidence type="ECO:0000313" key="1">
    <source>
        <dbReference type="EMBL" id="RLJ80204.1"/>
    </source>
</evidence>
<dbReference type="RefSeq" id="WP_121282816.1">
    <property type="nucleotide sequence ID" value="NZ_RCCK01000010.1"/>
</dbReference>
<keyword evidence="4" id="KW-1185">Reference proteome</keyword>
<dbReference type="EMBL" id="SOPX01000002">
    <property type="protein sequence ID" value="TFB31487.1"/>
    <property type="molecule type" value="Genomic_DNA"/>
</dbReference>
<comment type="caution">
    <text evidence="1">The sequence shown here is derived from an EMBL/GenBank/DDBJ whole genome shotgun (WGS) entry which is preliminary data.</text>
</comment>
<sequence length="89" mass="9881">MLSNDFLESELKKWMSDDVNSVIYDMAKALFKTGCKVIDLARAKTKSEGGFGDIVWNLRGSIGCLLVINHHIPDEFIYSPSVSKGSEGR</sequence>
<dbReference type="Proteomes" id="UP000297429">
    <property type="component" value="Unassembled WGS sequence"/>
</dbReference>
<name>A0A497Y9G1_9SPHI</name>
<evidence type="ECO:0000313" key="2">
    <source>
        <dbReference type="EMBL" id="TFB31487.1"/>
    </source>
</evidence>
<protein>
    <submittedName>
        <fullName evidence="1">Uncharacterized protein</fullName>
    </submittedName>
</protein>
<evidence type="ECO:0000313" key="3">
    <source>
        <dbReference type="Proteomes" id="UP000273898"/>
    </source>
</evidence>
<organism evidence="1 3">
    <name type="scientific">Pedobacter alluvionis</name>
    <dbReference type="NCBI Taxonomy" id="475253"/>
    <lineage>
        <taxon>Bacteria</taxon>
        <taxon>Pseudomonadati</taxon>
        <taxon>Bacteroidota</taxon>
        <taxon>Sphingobacteriia</taxon>
        <taxon>Sphingobacteriales</taxon>
        <taxon>Sphingobacteriaceae</taxon>
        <taxon>Pedobacter</taxon>
    </lineage>
</organism>
<accession>A0A497Y9G1</accession>
<gene>
    <name evidence="1" type="ORF">BCL90_0952</name>
    <name evidence="2" type="ORF">E3V97_12905</name>
</gene>
<dbReference type="EMBL" id="RCCK01000010">
    <property type="protein sequence ID" value="RLJ80204.1"/>
    <property type="molecule type" value="Genomic_DNA"/>
</dbReference>
<dbReference type="Proteomes" id="UP000273898">
    <property type="component" value="Unassembled WGS sequence"/>
</dbReference>
<proteinExistence type="predicted"/>
<dbReference type="AlphaFoldDB" id="A0A497Y9G1"/>
<reference evidence="1 3" key="1">
    <citation type="submission" date="2018-10" db="EMBL/GenBank/DDBJ databases">
        <title>Genomic Encyclopedia of Archaeal and Bacterial Type Strains, Phase II (KMG-II): from individual species to whole genera.</title>
        <authorList>
            <person name="Goeker M."/>
        </authorList>
    </citation>
    <scope>NUCLEOTIDE SEQUENCE [LARGE SCALE GENOMIC DNA]</scope>
    <source>
        <strain evidence="1 3">DSM 19624</strain>
    </source>
</reference>
<dbReference type="OrthoDB" id="770653at2"/>